<dbReference type="HOGENOM" id="CLU_2194918_0_0_5"/>
<accession>Q134J8</accession>
<protein>
    <submittedName>
        <fullName evidence="1">Uncharacterized protein</fullName>
    </submittedName>
</protein>
<dbReference type="STRING" id="316057.RPD_3267"/>
<dbReference type="KEGG" id="rpd:RPD_3267"/>
<dbReference type="EMBL" id="CP000283">
    <property type="protein sequence ID" value="ABE40491.1"/>
    <property type="molecule type" value="Genomic_DNA"/>
</dbReference>
<reference evidence="1 2" key="1">
    <citation type="submission" date="2006-03" db="EMBL/GenBank/DDBJ databases">
        <title>Complete sequence of Rhodopseudomonas palustris BisB5.</title>
        <authorList>
            <consortium name="US DOE Joint Genome Institute"/>
            <person name="Copeland A."/>
            <person name="Lucas S."/>
            <person name="Lapidus A."/>
            <person name="Barry K."/>
            <person name="Detter J.C."/>
            <person name="Glavina del Rio T."/>
            <person name="Hammon N."/>
            <person name="Israni S."/>
            <person name="Dalin E."/>
            <person name="Tice H."/>
            <person name="Pitluck S."/>
            <person name="Chain P."/>
            <person name="Malfatti S."/>
            <person name="Shin M."/>
            <person name="Vergez L."/>
            <person name="Schmutz J."/>
            <person name="Larimer F."/>
            <person name="Land M."/>
            <person name="Hauser L."/>
            <person name="Pelletier D.A."/>
            <person name="Kyrpides N."/>
            <person name="Lykidis A."/>
            <person name="Oda Y."/>
            <person name="Harwood C.S."/>
            <person name="Richardson P."/>
        </authorList>
    </citation>
    <scope>NUCLEOTIDE SEQUENCE [LARGE SCALE GENOMIC DNA]</scope>
    <source>
        <strain evidence="1 2">BisB5</strain>
    </source>
</reference>
<dbReference type="Proteomes" id="UP000001818">
    <property type="component" value="Chromosome"/>
</dbReference>
<proteinExistence type="predicted"/>
<evidence type="ECO:0000313" key="1">
    <source>
        <dbReference type="EMBL" id="ABE40491.1"/>
    </source>
</evidence>
<gene>
    <name evidence="1" type="ordered locus">RPD_3267</name>
</gene>
<evidence type="ECO:0000313" key="2">
    <source>
        <dbReference type="Proteomes" id="UP000001818"/>
    </source>
</evidence>
<organism evidence="1 2">
    <name type="scientific">Rhodopseudomonas palustris (strain BisB5)</name>
    <dbReference type="NCBI Taxonomy" id="316057"/>
    <lineage>
        <taxon>Bacteria</taxon>
        <taxon>Pseudomonadati</taxon>
        <taxon>Pseudomonadota</taxon>
        <taxon>Alphaproteobacteria</taxon>
        <taxon>Hyphomicrobiales</taxon>
        <taxon>Nitrobacteraceae</taxon>
        <taxon>Rhodopseudomonas</taxon>
    </lineage>
</organism>
<sequence length="108" mass="11483">MRRTLARGIALVSSNLKVRPMAGLRSAILPGQFHLLSRAFEHAIKGLSNAEGIPAIKACLADKVLVLVASGESDHVRLGDVALVTMRECLRDCIGCRQGHGGRDALAN</sequence>
<dbReference type="AlphaFoldDB" id="Q134J8"/>
<name>Q134J8_RHOPS</name>